<evidence type="ECO:0000313" key="2">
    <source>
        <dbReference type="EMBL" id="PTX75537.1"/>
    </source>
</evidence>
<proteinExistence type="predicted"/>
<accession>A0A2T6CJ80</accession>
<dbReference type="RefSeq" id="WP_025047072.1">
    <property type="nucleotide sequence ID" value="NZ_QBKU01000001.1"/>
</dbReference>
<organism evidence="2 3">
    <name type="scientific">Sulfitobacter mediterraneus</name>
    <dbReference type="NCBI Taxonomy" id="83219"/>
    <lineage>
        <taxon>Bacteria</taxon>
        <taxon>Pseudomonadati</taxon>
        <taxon>Pseudomonadota</taxon>
        <taxon>Alphaproteobacteria</taxon>
        <taxon>Rhodobacterales</taxon>
        <taxon>Roseobacteraceae</taxon>
        <taxon>Sulfitobacter</taxon>
    </lineage>
</organism>
<feature type="transmembrane region" description="Helical" evidence="1">
    <location>
        <begin position="97"/>
        <end position="122"/>
    </location>
</feature>
<dbReference type="GO" id="GO:0005886">
    <property type="term" value="C:plasma membrane"/>
    <property type="evidence" value="ECO:0007669"/>
    <property type="project" value="TreeGrafter"/>
</dbReference>
<sequence>MNTPLIALGLVALAGCAVALQTPINAALGRSIGSGVAAAAVSFGVGFLVLLAVLSLSGDIGSLGRITMAPPVLLIGGALGAFYVWTVLWAIPTLGALTTITALILGQLSAALLIDAAGFFGLAVQAITPTRLAAAALVGAGVVLSRF</sequence>
<dbReference type="AlphaFoldDB" id="A0A2T6CJ80"/>
<comment type="caution">
    <text evidence="2">The sequence shown here is derived from an EMBL/GenBank/DDBJ whole genome shotgun (WGS) entry which is preliminary data.</text>
</comment>
<dbReference type="EMBL" id="QBKU01000001">
    <property type="protein sequence ID" value="PTX75537.1"/>
    <property type="molecule type" value="Genomic_DNA"/>
</dbReference>
<feature type="transmembrane region" description="Helical" evidence="1">
    <location>
        <begin position="35"/>
        <end position="56"/>
    </location>
</feature>
<dbReference type="PANTHER" id="PTHR34821:SF2">
    <property type="entry name" value="INNER MEMBRANE PROTEIN YDCZ"/>
    <property type="match status" value="1"/>
</dbReference>
<keyword evidence="1" id="KW-0472">Membrane</keyword>
<feature type="transmembrane region" description="Helical" evidence="1">
    <location>
        <begin position="68"/>
        <end position="91"/>
    </location>
</feature>
<evidence type="ECO:0000256" key="1">
    <source>
        <dbReference type="SAM" id="Phobius"/>
    </source>
</evidence>
<gene>
    <name evidence="2" type="ORF">C8N31_101192</name>
</gene>
<reference evidence="2 3" key="1">
    <citation type="submission" date="2018-04" db="EMBL/GenBank/DDBJ databases">
        <title>Genomic Encyclopedia of Archaeal and Bacterial Type Strains, Phase II (KMG-II): from individual species to whole genera.</title>
        <authorList>
            <person name="Goeker M."/>
        </authorList>
    </citation>
    <scope>NUCLEOTIDE SEQUENCE [LARGE SCALE GENOMIC DNA]</scope>
    <source>
        <strain evidence="2 3">DSM 12244</strain>
    </source>
</reference>
<keyword evidence="1" id="KW-0812">Transmembrane</keyword>
<protein>
    <submittedName>
        <fullName evidence="2">Transporter family-2 protein</fullName>
    </submittedName>
</protein>
<dbReference type="PANTHER" id="PTHR34821">
    <property type="entry name" value="INNER MEMBRANE PROTEIN YDCZ"/>
    <property type="match status" value="1"/>
</dbReference>
<name>A0A2T6CJ80_9RHOB</name>
<keyword evidence="1" id="KW-1133">Transmembrane helix</keyword>
<dbReference type="InterPro" id="IPR006750">
    <property type="entry name" value="YdcZ"/>
</dbReference>
<evidence type="ECO:0000313" key="3">
    <source>
        <dbReference type="Proteomes" id="UP000244092"/>
    </source>
</evidence>
<dbReference type="Proteomes" id="UP000244092">
    <property type="component" value="Unassembled WGS sequence"/>
</dbReference>
<dbReference type="OrthoDB" id="370053at2"/>
<dbReference type="Pfam" id="PF04657">
    <property type="entry name" value="DMT_YdcZ"/>
    <property type="match status" value="1"/>
</dbReference>